<dbReference type="GO" id="GO:0051607">
    <property type="term" value="P:defense response to virus"/>
    <property type="evidence" value="ECO:0007669"/>
    <property type="project" value="TreeGrafter"/>
</dbReference>
<dbReference type="Gene3D" id="1.10.3210.10">
    <property type="entry name" value="Hypothetical protein af1432"/>
    <property type="match status" value="1"/>
</dbReference>
<name>A0A3B4H8V3_9CICH</name>
<organism evidence="3">
    <name type="scientific">Pundamilia nyererei</name>
    <dbReference type="NCBI Taxonomy" id="303518"/>
    <lineage>
        <taxon>Eukaryota</taxon>
        <taxon>Metazoa</taxon>
        <taxon>Chordata</taxon>
        <taxon>Craniata</taxon>
        <taxon>Vertebrata</taxon>
        <taxon>Euteleostomi</taxon>
        <taxon>Actinopterygii</taxon>
        <taxon>Neopterygii</taxon>
        <taxon>Teleostei</taxon>
        <taxon>Neoteleostei</taxon>
        <taxon>Acanthomorphata</taxon>
        <taxon>Ovalentaria</taxon>
        <taxon>Cichlomorphae</taxon>
        <taxon>Cichliformes</taxon>
        <taxon>Cichlidae</taxon>
        <taxon>African cichlids</taxon>
        <taxon>Pseudocrenilabrinae</taxon>
        <taxon>Haplochromini</taxon>
        <taxon>Pundamilia</taxon>
    </lineage>
</organism>
<dbReference type="SUPFAM" id="SSF109604">
    <property type="entry name" value="HD-domain/PDEase-like"/>
    <property type="match status" value="1"/>
</dbReference>
<sequence>MYPENNITDLRQLIPDQKLHCLCDTPQFQRLRNIKQLGGIYFVYPGASHNRFEHSIGYVHWLDELKKSLISDQDVLCVQIAGLCHDLASTCVFFQHEKASIEMFKHLLVQNGLKEVMKKYGLKVDEDGTDLVFIEEMIEKPQDKKPQNDWLYKGREEKKSFLYEIVSNKKTGIDVDKFDYLARDCHHLGIPNSFDHQRFVMFARVCDVEEDRKKTKHICSRDKESANLYDIFQQRLSIHRRACQHKIKMAVEIMLKDALILVDDHPDFKIKSSKGEMLNISRANGDMEAYTKLTGSGFNLKKESDLEKAREILKRVMKRELYRCVGQAKVCSYVFMWREGNSEPELTKHTILLSKSRFHVTLDYGMENVDPISKAYFYRKDNPDKGEPIPKSDVFSVLPDWFSDEMLRVYWKNPKELTDEQIKTKEEKFKKVFNDWCKENGYKLFSCSD</sequence>
<protein>
    <recommendedName>
        <fullName evidence="2">HD/PDEase domain-containing protein</fullName>
    </recommendedName>
</protein>
<dbReference type="InterPro" id="IPR050135">
    <property type="entry name" value="dGTPase-like"/>
</dbReference>
<dbReference type="GO" id="GO:0008832">
    <property type="term" value="F:dGTPase activity"/>
    <property type="evidence" value="ECO:0007669"/>
    <property type="project" value="TreeGrafter"/>
</dbReference>
<dbReference type="GO" id="GO:0006203">
    <property type="term" value="P:dGTP catabolic process"/>
    <property type="evidence" value="ECO:0007669"/>
    <property type="project" value="TreeGrafter"/>
</dbReference>
<accession>A0A3B4H8V3</accession>
<reference evidence="3" key="1">
    <citation type="submission" date="2023-09" db="UniProtKB">
        <authorList>
            <consortium name="Ensembl"/>
        </authorList>
    </citation>
    <scope>IDENTIFICATION</scope>
</reference>
<evidence type="ECO:0000259" key="2">
    <source>
        <dbReference type="SMART" id="SM00471"/>
    </source>
</evidence>
<dbReference type="Gene3D" id="3.30.70.2760">
    <property type="match status" value="1"/>
</dbReference>
<dbReference type="InterPro" id="IPR003607">
    <property type="entry name" value="HD/PDEase_dom"/>
</dbReference>
<dbReference type="STRING" id="303518.ENSPNYP00000031680"/>
<dbReference type="GO" id="GO:0005634">
    <property type="term" value="C:nucleus"/>
    <property type="evidence" value="ECO:0007669"/>
    <property type="project" value="TreeGrafter"/>
</dbReference>
<evidence type="ECO:0000313" key="3">
    <source>
        <dbReference type="Ensembl" id="ENSPNYP00000031680.1"/>
    </source>
</evidence>
<dbReference type="SMART" id="SM00471">
    <property type="entry name" value="HDc"/>
    <property type="match status" value="1"/>
</dbReference>
<evidence type="ECO:0000256" key="1">
    <source>
        <dbReference type="ARBA" id="ARBA00005776"/>
    </source>
</evidence>
<comment type="similarity">
    <text evidence="1">Belongs to the SAMHD1 family.</text>
</comment>
<dbReference type="PANTHER" id="PTHR11373">
    <property type="entry name" value="DEOXYNUCLEOSIDE TRIPHOSPHATE TRIPHOSPHOHYDROLASE"/>
    <property type="match status" value="1"/>
</dbReference>
<dbReference type="AlphaFoldDB" id="A0A3B4H8V3"/>
<dbReference type="GeneTree" id="ENSGT00390000013867"/>
<dbReference type="GO" id="GO:0045088">
    <property type="term" value="P:regulation of innate immune response"/>
    <property type="evidence" value="ECO:0007669"/>
    <property type="project" value="TreeGrafter"/>
</dbReference>
<feature type="domain" description="HD/PDEase" evidence="2">
    <location>
        <begin position="47"/>
        <end position="190"/>
    </location>
</feature>
<dbReference type="PANTHER" id="PTHR11373:SF4">
    <property type="entry name" value="DEOXYNUCLEOSIDE TRIPHOSPHATE TRIPHOSPHOHYDROLASE SAMHD1"/>
    <property type="match status" value="1"/>
</dbReference>
<proteinExistence type="inferred from homology"/>
<dbReference type="CDD" id="cd00077">
    <property type="entry name" value="HDc"/>
    <property type="match status" value="1"/>
</dbReference>
<dbReference type="Ensembl" id="ENSPNYT00000032439.1">
    <property type="protein sequence ID" value="ENSPNYP00000031680.1"/>
    <property type="gene ID" value="ENSPNYG00000023899.1"/>
</dbReference>